<dbReference type="PANTHER" id="PTHR33103:SF43">
    <property type="entry name" value="DUF674 FAMILY PROTEIN"/>
    <property type="match status" value="1"/>
</dbReference>
<dbReference type="PANTHER" id="PTHR33103">
    <property type="entry name" value="OS01G0153900 PROTEIN"/>
    <property type="match status" value="1"/>
</dbReference>
<name>A0A0L9VK14_PHAAN</name>
<reference evidence="2" key="1">
    <citation type="journal article" date="2015" name="Proc. Natl. Acad. Sci. U.S.A.">
        <title>Genome sequencing of adzuki bean (Vigna angularis) provides insight into high starch and low fat accumulation and domestication.</title>
        <authorList>
            <person name="Yang K."/>
            <person name="Tian Z."/>
            <person name="Chen C."/>
            <person name="Luo L."/>
            <person name="Zhao B."/>
            <person name="Wang Z."/>
            <person name="Yu L."/>
            <person name="Li Y."/>
            <person name="Sun Y."/>
            <person name="Li W."/>
            <person name="Chen Y."/>
            <person name="Li Y."/>
            <person name="Zhang Y."/>
            <person name="Ai D."/>
            <person name="Zhao J."/>
            <person name="Shang C."/>
            <person name="Ma Y."/>
            <person name="Wu B."/>
            <person name="Wang M."/>
            <person name="Gao L."/>
            <person name="Sun D."/>
            <person name="Zhang P."/>
            <person name="Guo F."/>
            <person name="Wang W."/>
            <person name="Li Y."/>
            <person name="Wang J."/>
            <person name="Varshney R.K."/>
            <person name="Wang J."/>
            <person name="Ling H.Q."/>
            <person name="Wan P."/>
        </authorList>
    </citation>
    <scope>NUCLEOTIDE SEQUENCE</scope>
    <source>
        <strain evidence="2">cv. Jingnong 6</strain>
    </source>
</reference>
<organism evidence="1 2">
    <name type="scientific">Phaseolus angularis</name>
    <name type="common">Azuki bean</name>
    <name type="synonym">Vigna angularis</name>
    <dbReference type="NCBI Taxonomy" id="3914"/>
    <lineage>
        <taxon>Eukaryota</taxon>
        <taxon>Viridiplantae</taxon>
        <taxon>Streptophyta</taxon>
        <taxon>Embryophyta</taxon>
        <taxon>Tracheophyta</taxon>
        <taxon>Spermatophyta</taxon>
        <taxon>Magnoliopsida</taxon>
        <taxon>eudicotyledons</taxon>
        <taxon>Gunneridae</taxon>
        <taxon>Pentapetalae</taxon>
        <taxon>rosids</taxon>
        <taxon>fabids</taxon>
        <taxon>Fabales</taxon>
        <taxon>Fabaceae</taxon>
        <taxon>Papilionoideae</taxon>
        <taxon>50 kb inversion clade</taxon>
        <taxon>NPAAA clade</taxon>
        <taxon>indigoferoid/millettioid clade</taxon>
        <taxon>Phaseoleae</taxon>
        <taxon>Vigna</taxon>
    </lineage>
</organism>
<gene>
    <name evidence="1" type="ORF">LR48_Vigan10g128300</name>
</gene>
<dbReference type="OMA" id="ICWCGEQ"/>
<dbReference type="AlphaFoldDB" id="A0A0L9VK14"/>
<proteinExistence type="predicted"/>
<protein>
    <recommendedName>
        <fullName evidence="3">DUF674 family protein</fullName>
    </recommendedName>
</protein>
<evidence type="ECO:0008006" key="3">
    <source>
        <dbReference type="Google" id="ProtNLM"/>
    </source>
</evidence>
<dbReference type="Proteomes" id="UP000053144">
    <property type="component" value="Chromosome 10"/>
</dbReference>
<dbReference type="InterPro" id="IPR007750">
    <property type="entry name" value="DUF674"/>
</dbReference>
<accession>A0A0L9VK14</accession>
<dbReference type="Gramene" id="KOM55391">
    <property type="protein sequence ID" value="KOM55391"/>
    <property type="gene ID" value="LR48_Vigan10g128300"/>
</dbReference>
<dbReference type="Pfam" id="PF05056">
    <property type="entry name" value="DUF674"/>
    <property type="match status" value="1"/>
</dbReference>
<dbReference type="EMBL" id="CM003380">
    <property type="protein sequence ID" value="KOM55391.1"/>
    <property type="molecule type" value="Genomic_DNA"/>
</dbReference>
<evidence type="ECO:0000313" key="2">
    <source>
        <dbReference type="Proteomes" id="UP000053144"/>
    </source>
</evidence>
<sequence length="480" mass="54130">MATTEPEQQISLKLVVIKERNKVVFAEAEKDFVDVLISLLTLPLGTIVRLVREESNMQPIEVGSLTSLYRSVENPDKEFLSTDSCKQMILRPKNSMERYCKRLKLKMDDTEPTEYFVCNNLVNCRSKSPILISMFKNRRCRCGKMLDKPISHESSSFIDGFVKDDDTFFITDDLKVVPNSLNAFFDLFKSCGIESPSSVNKMTVTITKNQVIDLLKSCLNSTMTLTGLFLEKPSIEKYRKVEFPPFDVNENDSFKINVKIVQRKSNGKIVFAHGKEDFADFLISLLRIPLGGVVHLMEGFSCMYKSILNLDQNYWTADNVKNKLVDPGLVPQFLVSNKLFPIFGSKYFCCTEIKYSTFIYGAGTDPYLTACFLTPRHGKSVRGFTDVEFVDPILNRKNCKNIVKGPTMYMATDDLVVTPMTATSVISLLATMSIPFSDLEEKEFSIGIKEAVGILQASLTSKSALTTALCHLLTQIKQEN</sequence>
<evidence type="ECO:0000313" key="1">
    <source>
        <dbReference type="EMBL" id="KOM55391.1"/>
    </source>
</evidence>